<dbReference type="Gene3D" id="1.10.10.10">
    <property type="entry name" value="Winged helix-like DNA-binding domain superfamily/Winged helix DNA-binding domain"/>
    <property type="match status" value="1"/>
</dbReference>
<evidence type="ECO:0000313" key="2">
    <source>
        <dbReference type="EMBL" id="KAJ3256696.1"/>
    </source>
</evidence>
<reference evidence="2" key="1">
    <citation type="submission" date="2020-05" db="EMBL/GenBank/DDBJ databases">
        <title>Phylogenomic resolution of chytrid fungi.</title>
        <authorList>
            <person name="Stajich J.E."/>
            <person name="Amses K."/>
            <person name="Simmons R."/>
            <person name="Seto K."/>
            <person name="Myers J."/>
            <person name="Bonds A."/>
            <person name="Quandt C.A."/>
            <person name="Barry K."/>
            <person name="Liu P."/>
            <person name="Grigoriev I."/>
            <person name="Longcore J.E."/>
            <person name="James T.Y."/>
        </authorList>
    </citation>
    <scope>NUCLEOTIDE SEQUENCE</scope>
    <source>
        <strain evidence="2">PLAUS21</strain>
    </source>
</reference>
<sequence>MSLARRESTTSVTSIPIDIYPALLSQVGKEFISRIVLSTHSKDTLEYSDSFNGKQAVDLLSQILKTKDRNVAILIGRALDAQGIIHDVTWSHRLRDSVNEIYKLSHSKDEGGLQEPIAELWSSMVPIDVVQSTSKSEITRQETIYEIIVTEKEFVADLENTINVSDRCVFQYNRPARSEFKIVKEVDLTTEGIECEKYPEFRKLPIESFLARPTTRLGRYPLLLKPVLEKAAENNPDKTLIPQALAAFKTVLTTINIEAGKAENLLRLGRLQKQIFGLEPDQEVGHI</sequence>
<dbReference type="InterPro" id="IPR036390">
    <property type="entry name" value="WH_DNA-bd_sf"/>
</dbReference>
<dbReference type="InterPro" id="IPR036388">
    <property type="entry name" value="WH-like_DNA-bd_sf"/>
</dbReference>
<protein>
    <submittedName>
        <fullName evidence="2">RHO1 GDP-GTP exchange protein 2</fullName>
    </submittedName>
</protein>
<dbReference type="Gene3D" id="1.20.900.10">
    <property type="entry name" value="Dbl homology (DH) domain"/>
    <property type="match status" value="2"/>
</dbReference>
<dbReference type="InterPro" id="IPR052233">
    <property type="entry name" value="Rho-type_GEFs"/>
</dbReference>
<dbReference type="GO" id="GO:0005085">
    <property type="term" value="F:guanyl-nucleotide exchange factor activity"/>
    <property type="evidence" value="ECO:0007669"/>
    <property type="project" value="InterPro"/>
</dbReference>
<dbReference type="SMART" id="SM00049">
    <property type="entry name" value="DEP"/>
    <property type="match status" value="1"/>
</dbReference>
<organism evidence="2 3">
    <name type="scientific">Boothiomyces macroporosus</name>
    <dbReference type="NCBI Taxonomy" id="261099"/>
    <lineage>
        <taxon>Eukaryota</taxon>
        <taxon>Fungi</taxon>
        <taxon>Fungi incertae sedis</taxon>
        <taxon>Chytridiomycota</taxon>
        <taxon>Chytridiomycota incertae sedis</taxon>
        <taxon>Chytridiomycetes</taxon>
        <taxon>Rhizophydiales</taxon>
        <taxon>Terramycetaceae</taxon>
        <taxon>Boothiomyces</taxon>
    </lineage>
</organism>
<dbReference type="InterPro" id="IPR035899">
    <property type="entry name" value="DBL_dom_sf"/>
</dbReference>
<proteinExistence type="predicted"/>
<dbReference type="SUPFAM" id="SSF46785">
    <property type="entry name" value="Winged helix' DNA-binding domain"/>
    <property type="match status" value="1"/>
</dbReference>
<keyword evidence="3" id="KW-1185">Reference proteome</keyword>
<dbReference type="Pfam" id="PF00610">
    <property type="entry name" value="DEP"/>
    <property type="match status" value="1"/>
</dbReference>
<gene>
    <name evidence="2" type="primary">ROM2_2</name>
    <name evidence="2" type="ORF">HK103_005191</name>
</gene>
<dbReference type="PANTHER" id="PTHR46572:SF2">
    <property type="entry name" value="RHO1 GDP-GTP EXCHANGE PROTEIN 1-RELATED"/>
    <property type="match status" value="1"/>
</dbReference>
<dbReference type="PROSITE" id="PS50010">
    <property type="entry name" value="DH_2"/>
    <property type="match status" value="1"/>
</dbReference>
<dbReference type="PANTHER" id="PTHR46572">
    <property type="entry name" value="RHO1 GDP-GTP EXCHANGE PROTEIN 1-RELATED"/>
    <property type="match status" value="1"/>
</dbReference>
<dbReference type="Pfam" id="PF00621">
    <property type="entry name" value="RhoGEF"/>
    <property type="match status" value="1"/>
</dbReference>
<feature type="domain" description="DH" evidence="1">
    <location>
        <begin position="194"/>
        <end position="258"/>
    </location>
</feature>
<evidence type="ECO:0000313" key="3">
    <source>
        <dbReference type="Proteomes" id="UP001210925"/>
    </source>
</evidence>
<dbReference type="GO" id="GO:0035556">
    <property type="term" value="P:intracellular signal transduction"/>
    <property type="evidence" value="ECO:0007669"/>
    <property type="project" value="InterPro"/>
</dbReference>
<name>A0AAD5Y2V9_9FUNG</name>
<dbReference type="Proteomes" id="UP001210925">
    <property type="component" value="Unassembled WGS sequence"/>
</dbReference>
<dbReference type="EMBL" id="JADGKB010000047">
    <property type="protein sequence ID" value="KAJ3256696.1"/>
    <property type="molecule type" value="Genomic_DNA"/>
</dbReference>
<accession>A0AAD5Y2V9</accession>
<dbReference type="SUPFAM" id="SSF48065">
    <property type="entry name" value="DBL homology domain (DH-domain)"/>
    <property type="match status" value="1"/>
</dbReference>
<dbReference type="InterPro" id="IPR000591">
    <property type="entry name" value="DEP_dom"/>
</dbReference>
<comment type="caution">
    <text evidence="2">The sequence shown here is derived from an EMBL/GenBank/DDBJ whole genome shotgun (WGS) entry which is preliminary data.</text>
</comment>
<dbReference type="AlphaFoldDB" id="A0AAD5Y2V9"/>
<evidence type="ECO:0000259" key="1">
    <source>
        <dbReference type="PROSITE" id="PS50010"/>
    </source>
</evidence>
<dbReference type="InterPro" id="IPR000219">
    <property type="entry name" value="DH_dom"/>
</dbReference>